<comment type="pathway">
    <text evidence="1 6 8">Amino-acid degradation; L-histidine degradation into L-glutamate; N-formimidoyl-L-glutamate from L-histidine: step 1/3.</text>
</comment>
<evidence type="ECO:0000256" key="1">
    <source>
        <dbReference type="ARBA" id="ARBA00005113"/>
    </source>
</evidence>
<dbReference type="Pfam" id="PF00221">
    <property type="entry name" value="Lyase_aromatic"/>
    <property type="match status" value="1"/>
</dbReference>
<dbReference type="PROSITE" id="PS00488">
    <property type="entry name" value="PAL_HISTIDASE"/>
    <property type="match status" value="1"/>
</dbReference>
<feature type="cross-link" description="5-imidazolinone (Ala-Gly)" evidence="6">
    <location>
        <begin position="138"/>
        <end position="140"/>
    </location>
</feature>
<organism evidence="10 11">
    <name type="scientific">Sphingomonas plantiphila</name>
    <dbReference type="NCBI Taxonomy" id="3163295"/>
    <lineage>
        <taxon>Bacteria</taxon>
        <taxon>Pseudomonadati</taxon>
        <taxon>Pseudomonadota</taxon>
        <taxon>Alphaproteobacteria</taxon>
        <taxon>Sphingomonadales</taxon>
        <taxon>Sphingomonadaceae</taxon>
        <taxon>Sphingomonas</taxon>
    </lineage>
</organism>
<evidence type="ECO:0000256" key="3">
    <source>
        <dbReference type="ARBA" id="ARBA00022808"/>
    </source>
</evidence>
<keyword evidence="4 6" id="KW-0456">Lyase</keyword>
<dbReference type="Gene3D" id="1.20.200.10">
    <property type="entry name" value="Fumarase/aspartase (Central domain)"/>
    <property type="match status" value="1"/>
</dbReference>
<comment type="caution">
    <text evidence="10">The sequence shown here is derived from an EMBL/GenBank/DDBJ whole genome shotgun (WGS) entry which is preliminary data.</text>
</comment>
<dbReference type="InterPro" id="IPR005921">
    <property type="entry name" value="HutH"/>
</dbReference>
<dbReference type="NCBIfam" id="TIGR01225">
    <property type="entry name" value="hutH"/>
    <property type="match status" value="1"/>
</dbReference>
<dbReference type="InterPro" id="IPR001106">
    <property type="entry name" value="Aromatic_Lyase"/>
</dbReference>
<evidence type="ECO:0000256" key="8">
    <source>
        <dbReference type="RuleBase" id="RU004479"/>
    </source>
</evidence>
<dbReference type="EC" id="4.3.1.3" evidence="2 6"/>
<dbReference type="InterPro" id="IPR024083">
    <property type="entry name" value="Fumarase/histidase_N"/>
</dbReference>
<proteinExistence type="inferred from homology"/>
<dbReference type="CDD" id="cd00332">
    <property type="entry name" value="PAL-HAL"/>
    <property type="match status" value="1"/>
</dbReference>
<dbReference type="Proteomes" id="UP001629244">
    <property type="component" value="Unassembled WGS sequence"/>
</dbReference>
<dbReference type="InterPro" id="IPR008948">
    <property type="entry name" value="L-Aspartase-like"/>
</dbReference>
<evidence type="ECO:0000256" key="7">
    <source>
        <dbReference type="RuleBase" id="RU003954"/>
    </source>
</evidence>
<evidence type="ECO:0000313" key="10">
    <source>
        <dbReference type="EMBL" id="MFL9842668.1"/>
    </source>
</evidence>
<name>A0ABW8YQV5_9SPHN</name>
<dbReference type="InterPro" id="IPR022313">
    <property type="entry name" value="Phe/His_NH3-lyase_AS"/>
</dbReference>
<evidence type="ECO:0000313" key="11">
    <source>
        <dbReference type="Proteomes" id="UP001629244"/>
    </source>
</evidence>
<evidence type="ECO:0000256" key="9">
    <source>
        <dbReference type="RuleBase" id="RU004480"/>
    </source>
</evidence>
<comment type="PTM">
    <text evidence="6">Contains an active site 4-methylidene-imidazol-5-one (MIO), which is formed autocatalytically by cyclization and dehydration of residues Ala-Ser-Gly.</text>
</comment>
<comment type="subcellular location">
    <subcellularLocation>
        <location evidence="6 9">Cytoplasm</location>
    </subcellularLocation>
</comment>
<dbReference type="RefSeq" id="WP_408080530.1">
    <property type="nucleotide sequence ID" value="NZ_JBELQC010000003.1"/>
</dbReference>
<comment type="similarity">
    <text evidence="6 7">Belongs to the PAL/histidase family.</text>
</comment>
<evidence type="ECO:0000256" key="4">
    <source>
        <dbReference type="ARBA" id="ARBA00023239"/>
    </source>
</evidence>
<comment type="catalytic activity">
    <reaction evidence="5 6 8">
        <text>L-histidine = trans-urocanate + NH4(+)</text>
        <dbReference type="Rhea" id="RHEA:21232"/>
        <dbReference type="ChEBI" id="CHEBI:17771"/>
        <dbReference type="ChEBI" id="CHEBI:28938"/>
        <dbReference type="ChEBI" id="CHEBI:57595"/>
        <dbReference type="EC" id="4.3.1.3"/>
    </reaction>
</comment>
<dbReference type="GO" id="GO:0004397">
    <property type="term" value="F:histidine ammonia-lyase activity"/>
    <property type="evidence" value="ECO:0007669"/>
    <property type="project" value="UniProtKB-EC"/>
</dbReference>
<evidence type="ECO:0000256" key="5">
    <source>
        <dbReference type="ARBA" id="ARBA00049269"/>
    </source>
</evidence>
<dbReference type="NCBIfam" id="NF006871">
    <property type="entry name" value="PRK09367.1"/>
    <property type="match status" value="1"/>
</dbReference>
<dbReference type="Gene3D" id="1.10.275.10">
    <property type="entry name" value="Fumarase/aspartase (N-terminal domain)"/>
    <property type="match status" value="1"/>
</dbReference>
<accession>A0ABW8YQV5</accession>
<feature type="modified residue" description="2,3-didehydroalanine (Ser)" evidence="6">
    <location>
        <position position="139"/>
    </location>
</feature>
<evidence type="ECO:0000256" key="6">
    <source>
        <dbReference type="HAMAP-Rule" id="MF_00229"/>
    </source>
</evidence>
<dbReference type="HAMAP" id="MF_00229">
    <property type="entry name" value="His_ammonia_lyase"/>
    <property type="match status" value="1"/>
</dbReference>
<sequence>MIRPGNTPLSTWNAIYRGEPAPLDPSCHDKIAASAQAVEAILARHAPVYGINTGFGKLASVRIGDEDLETLQRNIVLSHAAGVGDPMPAPVVRLMIALKLASLAQGHSGVKPATIGMLQDMLDRGITPVIPAQGSVGASGDLAPLAHLAAAMIGVGEVDMGPRRIPARTMLGGLTLGPKEGLALLNGTQFSTAYALAALFEVEKLFRAALVTGALSTEAAKGSDTPFDPRIHAVRGHRGQIEVAEALAGLMDGSAIRASHREGDERVQDPYCLRCQPQVMGACLTLIRQAADTLAVEANGVTDNPLIFTDGASGGEALSGGNFHAEPVAFAADMLALAICEIGSLAERRIAMLVDPALSGLPAFLTPRPGLNSGFMIPQVTAAALVSENKQRAYPASVDSIPTSANQEDHVSMAAHGARRLLDMTANLAHILGIEYLAAAQGCDFHAPLASSEPLEAARALLREQVPHLEDDRHFAPDMALATALVNSGALGDRLPGIEP</sequence>
<reference evidence="10 11" key="1">
    <citation type="submission" date="2024-06" db="EMBL/GenBank/DDBJ databases">
        <authorList>
            <person name="Kaempfer P."/>
            <person name="Viver T."/>
        </authorList>
    </citation>
    <scope>NUCLEOTIDE SEQUENCE [LARGE SCALE GENOMIC DNA]</scope>
    <source>
        <strain evidence="10 11">ST-64</strain>
    </source>
</reference>
<protein>
    <recommendedName>
        <fullName evidence="2 6">Histidine ammonia-lyase</fullName>
        <shortName evidence="6">Histidase</shortName>
        <ecNumber evidence="2 6">4.3.1.3</ecNumber>
    </recommendedName>
</protein>
<evidence type="ECO:0000256" key="2">
    <source>
        <dbReference type="ARBA" id="ARBA00012994"/>
    </source>
</evidence>
<dbReference type="EMBL" id="JBELQC010000003">
    <property type="protein sequence ID" value="MFL9842668.1"/>
    <property type="molecule type" value="Genomic_DNA"/>
</dbReference>
<keyword evidence="6" id="KW-0963">Cytoplasm</keyword>
<keyword evidence="11" id="KW-1185">Reference proteome</keyword>
<keyword evidence="3 6" id="KW-0369">Histidine metabolism</keyword>
<dbReference type="PANTHER" id="PTHR10362">
    <property type="entry name" value="HISTIDINE AMMONIA-LYASE"/>
    <property type="match status" value="1"/>
</dbReference>
<gene>
    <name evidence="6 10" type="primary">hutH</name>
    <name evidence="10" type="ORF">ABS767_16980</name>
</gene>
<dbReference type="SUPFAM" id="SSF48557">
    <property type="entry name" value="L-aspartase-like"/>
    <property type="match status" value="1"/>
</dbReference>